<proteinExistence type="predicted"/>
<evidence type="ECO:0000256" key="2">
    <source>
        <dbReference type="SAM" id="SignalP"/>
    </source>
</evidence>
<protein>
    <recommendedName>
        <fullName evidence="5">Ig-like domain repeat protein</fullName>
    </recommendedName>
</protein>
<accession>A0A919TYP8</accession>
<comment type="caution">
    <text evidence="3">The sequence shown here is derived from an EMBL/GenBank/DDBJ whole genome shotgun (WGS) entry which is preliminary data.</text>
</comment>
<sequence length="579" mass="61551">MRTSRAALAALVLAGSSVFVSAAPALADTQASLPVTGFGDIAVDGVHDRIFISDPVEGKIIATDYRGTVVGEVPGLTGVNGLALSADSSRLYTSLWMSHAIVAVDTSTITQAARYPLGDEVYPGKVTPVGGKLWFGYMSGDDGNFGSLDLGDGSVYLYAGAEAHQYSGDPTVYASAALPGKIVVAEGWTKTDDDVKVFDVSSGTASLELHAARLTYWEVPGSALTPDGSRLVRVSTGGSWQYRTGDLSTAVTYPGLTRANAVDVAADGRIAISVANKATGDDIYVFQGDETVASQTIRTPEPPSADVPGLGEPSKDGIQERGIAWEPGGSRLFAVGMYNRAYRLWVYNEPASTPDPTPTPTPTPVPSLTPDLTLNRNGWVVGNGTTVTFTAKLGSPAANRVVEIWADPSGADQPNRLLKKATVDSAGLLSTSFRLTRNTNVTAKFAGDDKYVARSVSSVVWTKAAVSTAVSKHYTTGKIGATKYAYFHQKTTPQFTTTMTAYPGRKQKLTVQYYSKGAWRNWSTSFVTVNTSGKSYAKFTGAHPLNGRFRVLAAYLKGTSGDSANYTNYSPWQYFTFKK</sequence>
<keyword evidence="4" id="KW-1185">Reference proteome</keyword>
<dbReference type="RefSeq" id="WP_203812924.1">
    <property type="nucleotide sequence ID" value="NZ_BOMY01000050.1"/>
</dbReference>
<gene>
    <name evidence="3" type="ORF">Ate02nite_78320</name>
</gene>
<dbReference type="Proteomes" id="UP000623608">
    <property type="component" value="Unassembled WGS sequence"/>
</dbReference>
<evidence type="ECO:0000256" key="1">
    <source>
        <dbReference type="SAM" id="MobiDB-lite"/>
    </source>
</evidence>
<reference evidence="3" key="1">
    <citation type="submission" date="2021-01" db="EMBL/GenBank/DDBJ databases">
        <title>Whole genome shotgun sequence of Actinoplanes tereljensis NBRC 105297.</title>
        <authorList>
            <person name="Komaki H."/>
            <person name="Tamura T."/>
        </authorList>
    </citation>
    <scope>NUCLEOTIDE SEQUENCE</scope>
    <source>
        <strain evidence="3">NBRC 105297</strain>
    </source>
</reference>
<feature type="signal peptide" evidence="2">
    <location>
        <begin position="1"/>
        <end position="22"/>
    </location>
</feature>
<name>A0A919TYP8_9ACTN</name>
<dbReference type="SUPFAM" id="SSF82171">
    <property type="entry name" value="DPP6 N-terminal domain-like"/>
    <property type="match status" value="1"/>
</dbReference>
<feature type="region of interest" description="Disordered" evidence="1">
    <location>
        <begin position="352"/>
        <end position="371"/>
    </location>
</feature>
<organism evidence="3 4">
    <name type="scientific">Paractinoplanes tereljensis</name>
    <dbReference type="NCBI Taxonomy" id="571912"/>
    <lineage>
        <taxon>Bacteria</taxon>
        <taxon>Bacillati</taxon>
        <taxon>Actinomycetota</taxon>
        <taxon>Actinomycetes</taxon>
        <taxon>Micromonosporales</taxon>
        <taxon>Micromonosporaceae</taxon>
        <taxon>Paractinoplanes</taxon>
    </lineage>
</organism>
<dbReference type="InterPro" id="IPR015943">
    <property type="entry name" value="WD40/YVTN_repeat-like_dom_sf"/>
</dbReference>
<dbReference type="AlphaFoldDB" id="A0A919TYP8"/>
<evidence type="ECO:0008006" key="5">
    <source>
        <dbReference type="Google" id="ProtNLM"/>
    </source>
</evidence>
<dbReference type="EMBL" id="BOMY01000050">
    <property type="protein sequence ID" value="GIF25102.1"/>
    <property type="molecule type" value="Genomic_DNA"/>
</dbReference>
<feature type="chain" id="PRO_5038502820" description="Ig-like domain repeat protein" evidence="2">
    <location>
        <begin position="23"/>
        <end position="579"/>
    </location>
</feature>
<feature type="compositionally biased region" description="Pro residues" evidence="1">
    <location>
        <begin position="353"/>
        <end position="367"/>
    </location>
</feature>
<keyword evidence="2" id="KW-0732">Signal</keyword>
<evidence type="ECO:0000313" key="4">
    <source>
        <dbReference type="Proteomes" id="UP000623608"/>
    </source>
</evidence>
<evidence type="ECO:0000313" key="3">
    <source>
        <dbReference type="EMBL" id="GIF25102.1"/>
    </source>
</evidence>
<dbReference type="Gene3D" id="2.130.10.10">
    <property type="entry name" value="YVTN repeat-like/Quinoprotein amine dehydrogenase"/>
    <property type="match status" value="1"/>
</dbReference>